<evidence type="ECO:0000256" key="1">
    <source>
        <dbReference type="SAM" id="MobiDB-lite"/>
    </source>
</evidence>
<feature type="compositionally biased region" description="Basic and acidic residues" evidence="1">
    <location>
        <begin position="64"/>
        <end position="73"/>
    </location>
</feature>
<comment type="caution">
    <text evidence="2">The sequence shown here is derived from an EMBL/GenBank/DDBJ whole genome shotgun (WGS) entry which is preliminary data.</text>
</comment>
<evidence type="ECO:0000313" key="3">
    <source>
        <dbReference type="Proteomes" id="UP001234178"/>
    </source>
</evidence>
<protein>
    <submittedName>
        <fullName evidence="2">Uncharacterized protein</fullName>
    </submittedName>
</protein>
<proteinExistence type="predicted"/>
<gene>
    <name evidence="2" type="ORF">OUZ56_017506</name>
</gene>
<name>A0ABR0AT05_9CRUS</name>
<accession>A0ABR0AT05</accession>
<dbReference type="Proteomes" id="UP001234178">
    <property type="component" value="Unassembled WGS sequence"/>
</dbReference>
<feature type="compositionally biased region" description="Polar residues" evidence="1">
    <location>
        <begin position="74"/>
        <end position="85"/>
    </location>
</feature>
<keyword evidence="3" id="KW-1185">Reference proteome</keyword>
<reference evidence="2 3" key="1">
    <citation type="journal article" date="2023" name="Nucleic Acids Res.">
        <title>The hologenome of Daphnia magna reveals possible DNA methylation and microbiome-mediated evolution of the host genome.</title>
        <authorList>
            <person name="Chaturvedi A."/>
            <person name="Li X."/>
            <person name="Dhandapani V."/>
            <person name="Marshall H."/>
            <person name="Kissane S."/>
            <person name="Cuenca-Cambronero M."/>
            <person name="Asole G."/>
            <person name="Calvet F."/>
            <person name="Ruiz-Romero M."/>
            <person name="Marangio P."/>
            <person name="Guigo R."/>
            <person name="Rago D."/>
            <person name="Mirbahai L."/>
            <person name="Eastwood N."/>
            <person name="Colbourne J.K."/>
            <person name="Zhou J."/>
            <person name="Mallon E."/>
            <person name="Orsini L."/>
        </authorList>
    </citation>
    <scope>NUCLEOTIDE SEQUENCE [LARGE SCALE GENOMIC DNA]</scope>
    <source>
        <strain evidence="2">LRV0_1</strain>
    </source>
</reference>
<organism evidence="2 3">
    <name type="scientific">Daphnia magna</name>
    <dbReference type="NCBI Taxonomy" id="35525"/>
    <lineage>
        <taxon>Eukaryota</taxon>
        <taxon>Metazoa</taxon>
        <taxon>Ecdysozoa</taxon>
        <taxon>Arthropoda</taxon>
        <taxon>Crustacea</taxon>
        <taxon>Branchiopoda</taxon>
        <taxon>Diplostraca</taxon>
        <taxon>Cladocera</taxon>
        <taxon>Anomopoda</taxon>
        <taxon>Daphniidae</taxon>
        <taxon>Daphnia</taxon>
    </lineage>
</organism>
<dbReference type="EMBL" id="JAOYFB010000038">
    <property type="protein sequence ID" value="KAK4028226.1"/>
    <property type="molecule type" value="Genomic_DNA"/>
</dbReference>
<sequence length="162" mass="18522">MGLDLFSTSLHSSVSDFLNLPDLTQIQIIACVLKSVPNLKLEKISKIQSKSNPNQNPNPNPNHFKFEKIRSKSDPNPIQIQSNSQSIHFREERRLNAISFSRCNVRGGAKDPFDLSSRSEHPEELPCYQSQQRESMGVYFPITQGTKAQVRRTIIVRRIWTT</sequence>
<evidence type="ECO:0000313" key="2">
    <source>
        <dbReference type="EMBL" id="KAK4028226.1"/>
    </source>
</evidence>
<feature type="region of interest" description="Disordered" evidence="1">
    <location>
        <begin position="47"/>
        <end position="85"/>
    </location>
</feature>